<protein>
    <submittedName>
        <fullName evidence="1">Uncharacterized protein</fullName>
    </submittedName>
</protein>
<gene>
    <name evidence="1" type="ORF">C7450_112113</name>
</gene>
<sequence length="31" mass="3454">MFTILVEFSNLTFGLAADIKRVPNAKFTPLV</sequence>
<reference evidence="1 2" key="1">
    <citation type="submission" date="2018-05" db="EMBL/GenBank/DDBJ databases">
        <title>Genomic Encyclopedia of Type Strains, Phase IV (KMG-IV): sequencing the most valuable type-strain genomes for metagenomic binning, comparative biology and taxonomic classification.</title>
        <authorList>
            <person name="Goeker M."/>
        </authorList>
    </citation>
    <scope>NUCLEOTIDE SEQUENCE [LARGE SCALE GENOMIC DNA]</scope>
    <source>
        <strain evidence="1 2">DSM 6462</strain>
    </source>
</reference>
<comment type="caution">
    <text evidence="1">The sequence shown here is derived from an EMBL/GenBank/DDBJ whole genome shotgun (WGS) entry which is preliminary data.</text>
</comment>
<proteinExistence type="predicted"/>
<evidence type="ECO:0000313" key="2">
    <source>
        <dbReference type="Proteomes" id="UP000248021"/>
    </source>
</evidence>
<accession>A0A2V3TY10</accession>
<organism evidence="1 2">
    <name type="scientific">Chelatococcus asaccharovorans</name>
    <dbReference type="NCBI Taxonomy" id="28210"/>
    <lineage>
        <taxon>Bacteria</taxon>
        <taxon>Pseudomonadati</taxon>
        <taxon>Pseudomonadota</taxon>
        <taxon>Alphaproteobacteria</taxon>
        <taxon>Hyphomicrobiales</taxon>
        <taxon>Chelatococcaceae</taxon>
        <taxon>Chelatococcus</taxon>
    </lineage>
</organism>
<keyword evidence="2" id="KW-1185">Reference proteome</keyword>
<dbReference type="EMBL" id="QJJK01000012">
    <property type="protein sequence ID" value="PXW54084.1"/>
    <property type="molecule type" value="Genomic_DNA"/>
</dbReference>
<evidence type="ECO:0000313" key="1">
    <source>
        <dbReference type="EMBL" id="PXW54084.1"/>
    </source>
</evidence>
<dbReference type="AlphaFoldDB" id="A0A2V3TY10"/>
<dbReference type="Proteomes" id="UP000248021">
    <property type="component" value="Unassembled WGS sequence"/>
</dbReference>
<name>A0A2V3TY10_9HYPH</name>